<gene>
    <name evidence="2" type="ORF">C683_1217</name>
</gene>
<feature type="transmembrane region" description="Helical" evidence="1">
    <location>
        <begin position="42"/>
        <end position="66"/>
    </location>
</feature>
<keyword evidence="1" id="KW-0812">Transmembrane</keyword>
<reference evidence="2 3" key="1">
    <citation type="journal article" date="2013" name="Genome Announc.">
        <title>Draft Genome Sequence of Catellicoccus marimammalium, a Novel Species Commonly Found in Gull Feces.</title>
        <authorList>
            <person name="Weigand M.R."/>
            <person name="Ryu H."/>
            <person name="Bozcek L."/>
            <person name="Konstantinidis K.T."/>
            <person name="Santo Domingo J.W."/>
        </authorList>
    </citation>
    <scope>NUCLEOTIDE SEQUENCE [LARGE SCALE GENOMIC DNA]</scope>
    <source>
        <strain evidence="2 3">M35/04/3</strain>
    </source>
</reference>
<keyword evidence="1" id="KW-0472">Membrane</keyword>
<evidence type="ECO:0000256" key="1">
    <source>
        <dbReference type="SAM" id="Phobius"/>
    </source>
</evidence>
<feature type="transmembrane region" description="Helical" evidence="1">
    <location>
        <begin position="72"/>
        <end position="91"/>
    </location>
</feature>
<evidence type="ECO:0000313" key="2">
    <source>
        <dbReference type="EMBL" id="EKU26942.1"/>
    </source>
</evidence>
<evidence type="ECO:0000313" key="3">
    <source>
        <dbReference type="Proteomes" id="UP000016057"/>
    </source>
</evidence>
<dbReference type="EMBL" id="AMYT01000022">
    <property type="protein sequence ID" value="EKU26942.1"/>
    <property type="molecule type" value="Genomic_DNA"/>
</dbReference>
<dbReference type="AlphaFoldDB" id="K8ZA73"/>
<protein>
    <submittedName>
        <fullName evidence="2">Uncharacterized protein</fullName>
    </submittedName>
</protein>
<dbReference type="RefSeq" id="WP_009492064.1">
    <property type="nucleotide sequence ID" value="NZ_AMYT01000022.1"/>
</dbReference>
<sequence length="107" mass="12768">MLKEKLNVKKKVEKLKDLDDDEIELMGIQFINKGKHLRAQAFVLKLLFIFNAIILPSNLFTNIHWIDYIGTHAYIFNILLILFGELFYYLYSKFVTKEPKEEEENQK</sequence>
<name>K8ZA73_9ENTE</name>
<keyword evidence="1" id="KW-1133">Transmembrane helix</keyword>
<accession>K8ZA73</accession>
<comment type="caution">
    <text evidence="2">The sequence shown here is derived from an EMBL/GenBank/DDBJ whole genome shotgun (WGS) entry which is preliminary data.</text>
</comment>
<dbReference type="Proteomes" id="UP000016057">
    <property type="component" value="Unassembled WGS sequence"/>
</dbReference>
<proteinExistence type="predicted"/>
<keyword evidence="3" id="KW-1185">Reference proteome</keyword>
<organism evidence="2 3">
    <name type="scientific">Catellicoccus marimammalium M35/04/3</name>
    <dbReference type="NCBI Taxonomy" id="1234409"/>
    <lineage>
        <taxon>Bacteria</taxon>
        <taxon>Bacillati</taxon>
        <taxon>Bacillota</taxon>
        <taxon>Bacilli</taxon>
        <taxon>Lactobacillales</taxon>
        <taxon>Enterococcaceae</taxon>
        <taxon>Catellicoccus</taxon>
    </lineage>
</organism>